<dbReference type="Gene3D" id="1.10.4160.10">
    <property type="entry name" value="Hydantoin permease"/>
    <property type="match status" value="1"/>
</dbReference>
<protein>
    <submittedName>
        <fullName evidence="2">Purine-cytosine transport protein</fullName>
    </submittedName>
</protein>
<name>A0A0R1RE23_9LACO</name>
<keyword evidence="1" id="KW-0812">Transmembrane</keyword>
<feature type="transmembrane region" description="Helical" evidence="1">
    <location>
        <begin position="37"/>
        <end position="59"/>
    </location>
</feature>
<dbReference type="GO" id="GO:0015209">
    <property type="term" value="F:cytosine transmembrane transporter activity"/>
    <property type="evidence" value="ECO:0007669"/>
    <property type="project" value="InterPro"/>
</dbReference>
<sequence length="396" mass="43731">MEQIKSKGLFLLWLGAAISIAEIVTGTLIAPLGMWRGLAAIIIGHLIGCFIFLLPAAYISAKQNQSAIKVANIAFGKIGILLFSFLNALQLLGWTAVMIVNAQLAVNSITKQIFGFHSIVIISILIAALIVIWLLFNHDWLFRINNAVVILLAFGSLLIIGIIFKTGNLTSTSSITTISFGSAIELNVTMALSWLPLIGDYTQKSNRPFFDSFISSCGYFIGSCAMFIIGLSTVIITGESDFSTVLSHSNLGIIALLIIIFSTVTTTFMDAYSAATNIKNIFTSLKTNLTAIIITLIGLLISIFISMTYYQNFLYMIGAIFAPLFSIIFATFFFIKQKLPIWISFIWWIIGILIYSYIQRLDLWIGTTLPVLIIICLGYYLNSLVFIRISQNKSIK</sequence>
<dbReference type="Proteomes" id="UP000051697">
    <property type="component" value="Unassembled WGS sequence"/>
</dbReference>
<feature type="transmembrane region" description="Helical" evidence="1">
    <location>
        <begin position="287"/>
        <end position="307"/>
    </location>
</feature>
<keyword evidence="1" id="KW-0472">Membrane</keyword>
<dbReference type="PANTHER" id="PTHR30569">
    <property type="entry name" value="CYTOSINE TRANSPORTER CODB"/>
    <property type="match status" value="1"/>
</dbReference>
<dbReference type="InterPro" id="IPR030191">
    <property type="entry name" value="CodB"/>
</dbReference>
<dbReference type="KEGG" id="lol:LACOL_1112"/>
<feature type="transmembrane region" description="Helical" evidence="1">
    <location>
        <begin position="341"/>
        <end position="358"/>
    </location>
</feature>
<dbReference type="OrthoDB" id="9780088at2"/>
<dbReference type="InterPro" id="IPR012732">
    <property type="entry name" value="Thia_CytX"/>
</dbReference>
<proteinExistence type="predicted"/>
<evidence type="ECO:0000313" key="2">
    <source>
        <dbReference type="EMBL" id="KRL54670.1"/>
    </source>
</evidence>
<organism evidence="2 3">
    <name type="scientific">Paucilactobacillus oligofermentans DSM 15707 = LMG 22743</name>
    <dbReference type="NCBI Taxonomy" id="1423778"/>
    <lineage>
        <taxon>Bacteria</taxon>
        <taxon>Bacillati</taxon>
        <taxon>Bacillota</taxon>
        <taxon>Bacilli</taxon>
        <taxon>Lactobacillales</taxon>
        <taxon>Lactobacillaceae</taxon>
        <taxon>Paucilactobacillus</taxon>
    </lineage>
</organism>
<feature type="transmembrane region" description="Helical" evidence="1">
    <location>
        <begin position="313"/>
        <end position="334"/>
    </location>
</feature>
<feature type="transmembrane region" description="Helical" evidence="1">
    <location>
        <begin position="178"/>
        <end position="197"/>
    </location>
</feature>
<evidence type="ECO:0000313" key="3">
    <source>
        <dbReference type="Proteomes" id="UP000051697"/>
    </source>
</evidence>
<dbReference type="PANTHER" id="PTHR30569:SF0">
    <property type="entry name" value="CYTOSINE PERMEASE"/>
    <property type="match status" value="1"/>
</dbReference>
<dbReference type="EMBL" id="AZFE01000032">
    <property type="protein sequence ID" value="KRL54670.1"/>
    <property type="molecule type" value="Genomic_DNA"/>
</dbReference>
<gene>
    <name evidence="2" type="ORF">FC70_GL001468</name>
</gene>
<feature type="transmembrane region" description="Helical" evidence="1">
    <location>
        <begin position="148"/>
        <end position="166"/>
    </location>
</feature>
<feature type="transmembrane region" description="Helical" evidence="1">
    <location>
        <begin position="80"/>
        <end position="102"/>
    </location>
</feature>
<accession>A0A0R1RE23</accession>
<feature type="transmembrane region" description="Helical" evidence="1">
    <location>
        <begin position="251"/>
        <end position="275"/>
    </location>
</feature>
<feature type="transmembrane region" description="Helical" evidence="1">
    <location>
        <begin position="364"/>
        <end position="387"/>
    </location>
</feature>
<evidence type="ECO:0000256" key="1">
    <source>
        <dbReference type="SAM" id="Phobius"/>
    </source>
</evidence>
<dbReference type="AlphaFoldDB" id="A0A0R1RE23"/>
<keyword evidence="3" id="KW-1185">Reference proteome</keyword>
<reference evidence="2 3" key="1">
    <citation type="journal article" date="2015" name="Genome Announc.">
        <title>Expanding the biotechnology potential of lactobacilli through comparative genomics of 213 strains and associated genera.</title>
        <authorList>
            <person name="Sun Z."/>
            <person name="Harris H.M."/>
            <person name="McCann A."/>
            <person name="Guo C."/>
            <person name="Argimon S."/>
            <person name="Zhang W."/>
            <person name="Yang X."/>
            <person name="Jeffery I.B."/>
            <person name="Cooney J.C."/>
            <person name="Kagawa T.F."/>
            <person name="Liu W."/>
            <person name="Song Y."/>
            <person name="Salvetti E."/>
            <person name="Wrobel A."/>
            <person name="Rasinkangas P."/>
            <person name="Parkhill J."/>
            <person name="Rea M.C."/>
            <person name="O'Sullivan O."/>
            <person name="Ritari J."/>
            <person name="Douillard F.P."/>
            <person name="Paul Ross R."/>
            <person name="Yang R."/>
            <person name="Briner A.E."/>
            <person name="Felis G.E."/>
            <person name="de Vos W.M."/>
            <person name="Barrangou R."/>
            <person name="Klaenhammer T.R."/>
            <person name="Caufield P.W."/>
            <person name="Cui Y."/>
            <person name="Zhang H."/>
            <person name="O'Toole P.W."/>
        </authorList>
    </citation>
    <scope>NUCLEOTIDE SEQUENCE [LARGE SCALE GENOMIC DNA]</scope>
    <source>
        <strain evidence="2 3">DSM 15707</strain>
    </source>
</reference>
<feature type="transmembrane region" description="Helical" evidence="1">
    <location>
        <begin position="114"/>
        <end position="136"/>
    </location>
</feature>
<dbReference type="PATRIC" id="fig|1423778.4.peg.1504"/>
<keyword evidence="1" id="KW-1133">Transmembrane helix</keyword>
<comment type="caution">
    <text evidence="2">The sequence shown here is derived from an EMBL/GenBank/DDBJ whole genome shotgun (WGS) entry which is preliminary data.</text>
</comment>
<dbReference type="STRING" id="1423778.FC70_GL001468"/>
<dbReference type="GO" id="GO:0005886">
    <property type="term" value="C:plasma membrane"/>
    <property type="evidence" value="ECO:0007669"/>
    <property type="project" value="TreeGrafter"/>
</dbReference>
<dbReference type="RefSeq" id="WP_112278688.1">
    <property type="nucleotide sequence ID" value="NZ_AZFE01000032.1"/>
</dbReference>
<feature type="transmembrane region" description="Helical" evidence="1">
    <location>
        <begin position="209"/>
        <end position="231"/>
    </location>
</feature>
<dbReference type="NCBIfam" id="TIGR02358">
    <property type="entry name" value="thia_cytX"/>
    <property type="match status" value="1"/>
</dbReference>